<dbReference type="GO" id="GO:0009236">
    <property type="term" value="P:cobalamin biosynthetic process"/>
    <property type="evidence" value="ECO:0007669"/>
    <property type="project" value="UniProtKB-UniPathway"/>
</dbReference>
<comment type="pathway">
    <text evidence="1">Cofactor biosynthesis; adenosylcobalamin biosynthesis; adenosylcobalamin from cob(II)yrinate a,c-diamide: step 2/7.</text>
</comment>
<dbReference type="Proteomes" id="UP000009173">
    <property type="component" value="Chromosome"/>
</dbReference>
<comment type="catalytic activity">
    <reaction evidence="8">
        <text>2 cob(II)yrinate a,c diamide + reduced [electron-transfer flavoprotein] + 2 ATP = 2 adenosylcob(III)yrinate a,c-diamide + 2 triphosphate + oxidized [electron-transfer flavoprotein] + 3 H(+)</text>
        <dbReference type="Rhea" id="RHEA:11528"/>
        <dbReference type="Rhea" id="RHEA-COMP:10685"/>
        <dbReference type="Rhea" id="RHEA-COMP:10686"/>
        <dbReference type="ChEBI" id="CHEBI:15378"/>
        <dbReference type="ChEBI" id="CHEBI:18036"/>
        <dbReference type="ChEBI" id="CHEBI:30616"/>
        <dbReference type="ChEBI" id="CHEBI:57692"/>
        <dbReference type="ChEBI" id="CHEBI:58307"/>
        <dbReference type="ChEBI" id="CHEBI:58503"/>
        <dbReference type="ChEBI" id="CHEBI:58537"/>
        <dbReference type="EC" id="2.5.1.17"/>
    </reaction>
</comment>
<dbReference type="HOGENOM" id="CLU_088595_2_0_7"/>
<sequence length="167" mass="18465">MLLIYTGNGKGKTSACVGQTLRALGQDMHVAFGQFMKKDGQAGEQRMLSRLLGDGFRAGGKGFLRKEEDRPTHREAALAMFDWGMRQLEDVDMLVLDETLYALGCGILEETEVRALVDKARERGVHLVLSGRGLPEWLAAEADLITEMGEVKHPWQQGVTATKGIEY</sequence>
<comment type="similarity">
    <text evidence="2">Belongs to the Cob(I)alamin adenosyltransferase family.</text>
</comment>
<dbReference type="InterPro" id="IPR027417">
    <property type="entry name" value="P-loop_NTPase"/>
</dbReference>
<dbReference type="RefSeq" id="WP_011792406.1">
    <property type="nucleotide sequence ID" value="NC_008751.1"/>
</dbReference>
<protein>
    <recommendedName>
        <fullName evidence="3">corrinoid adenosyltransferase</fullName>
        <ecNumber evidence="3">2.5.1.17</ecNumber>
    </recommendedName>
    <alternativeName>
        <fullName evidence="5">Cob(II)alamin adenosyltransferase</fullName>
    </alternativeName>
    <alternativeName>
        <fullName evidence="7">Cob(II)yrinic acid a,c-diamide adenosyltransferase</fullName>
    </alternativeName>
    <alternativeName>
        <fullName evidence="6">Cobinamide/cobalamin adenosyltransferase</fullName>
    </alternativeName>
</protein>
<evidence type="ECO:0000256" key="9">
    <source>
        <dbReference type="ARBA" id="ARBA00048692"/>
    </source>
</evidence>
<dbReference type="KEGG" id="dvl:Dvul_1671"/>
<dbReference type="PIRSF" id="PIRSF015617">
    <property type="entry name" value="Adensltrnsf_CobA"/>
    <property type="match status" value="1"/>
</dbReference>
<evidence type="ECO:0000256" key="3">
    <source>
        <dbReference type="ARBA" id="ARBA00012454"/>
    </source>
</evidence>
<dbReference type="GO" id="GO:0005524">
    <property type="term" value="F:ATP binding"/>
    <property type="evidence" value="ECO:0007669"/>
    <property type="project" value="InterPro"/>
</dbReference>
<dbReference type="UniPathway" id="UPA00148">
    <property type="reaction ID" value="UER00233"/>
</dbReference>
<dbReference type="EC" id="2.5.1.17" evidence="3"/>
<evidence type="ECO:0000256" key="6">
    <source>
        <dbReference type="ARBA" id="ARBA00033334"/>
    </source>
</evidence>
<reference evidence="11" key="1">
    <citation type="journal article" date="2009" name="Environ. Microbiol.">
        <title>Contribution of mobile genetic elements to Desulfovibrio vulgaris genome plasticity.</title>
        <authorList>
            <person name="Walker C.B."/>
            <person name="Stolyar S."/>
            <person name="Chivian D."/>
            <person name="Pinel N."/>
            <person name="Gabster J.A."/>
            <person name="Dehal P.S."/>
            <person name="He Z."/>
            <person name="Yang Z.K."/>
            <person name="Yen H.C."/>
            <person name="Zhou J."/>
            <person name="Wall J.D."/>
            <person name="Hazen T.C."/>
            <person name="Arkin A.P."/>
            <person name="Stahl D.A."/>
        </authorList>
    </citation>
    <scope>NUCLEOTIDE SEQUENCE [LARGE SCALE GENOMIC DNA]</scope>
    <source>
        <strain evidence="11">DP4</strain>
    </source>
</reference>
<organism evidence="10 11">
    <name type="scientific">Nitratidesulfovibrio vulgaris (strain DP4)</name>
    <name type="common">Desulfovibrio vulgaris</name>
    <dbReference type="NCBI Taxonomy" id="391774"/>
    <lineage>
        <taxon>Bacteria</taxon>
        <taxon>Pseudomonadati</taxon>
        <taxon>Thermodesulfobacteriota</taxon>
        <taxon>Desulfovibrionia</taxon>
        <taxon>Desulfovibrionales</taxon>
        <taxon>Desulfovibrionaceae</taxon>
        <taxon>Nitratidesulfovibrio</taxon>
    </lineage>
</organism>
<evidence type="ECO:0000313" key="11">
    <source>
        <dbReference type="Proteomes" id="UP000009173"/>
    </source>
</evidence>
<evidence type="ECO:0000256" key="5">
    <source>
        <dbReference type="ARBA" id="ARBA00031529"/>
    </source>
</evidence>
<accession>A0A0H3AAS0</accession>
<name>A0A0H3AAS0_NITV4</name>
<evidence type="ECO:0000256" key="4">
    <source>
        <dbReference type="ARBA" id="ARBA00024929"/>
    </source>
</evidence>
<dbReference type="Gene3D" id="3.40.50.300">
    <property type="entry name" value="P-loop containing nucleotide triphosphate hydrolases"/>
    <property type="match status" value="1"/>
</dbReference>
<keyword evidence="10" id="KW-0808">Transferase</keyword>
<dbReference type="SUPFAM" id="SSF52540">
    <property type="entry name" value="P-loop containing nucleoside triphosphate hydrolases"/>
    <property type="match status" value="1"/>
</dbReference>
<gene>
    <name evidence="10" type="ordered locus">Dvul_1671</name>
</gene>
<dbReference type="AlphaFoldDB" id="A0A0H3AAS0"/>
<evidence type="ECO:0000256" key="8">
    <source>
        <dbReference type="ARBA" id="ARBA00048555"/>
    </source>
</evidence>
<dbReference type="EMBL" id="CP000527">
    <property type="protein sequence ID" value="ABM28688.1"/>
    <property type="molecule type" value="Genomic_DNA"/>
</dbReference>
<dbReference type="InterPro" id="IPR003724">
    <property type="entry name" value="CblAdoTrfase_CobA"/>
</dbReference>
<comment type="catalytic activity">
    <reaction evidence="9">
        <text>2 cob(II)alamin + reduced [electron-transfer flavoprotein] + 2 ATP = 2 adenosylcob(III)alamin + 2 triphosphate + oxidized [electron-transfer flavoprotein] + 3 H(+)</text>
        <dbReference type="Rhea" id="RHEA:28671"/>
        <dbReference type="Rhea" id="RHEA-COMP:10685"/>
        <dbReference type="Rhea" id="RHEA-COMP:10686"/>
        <dbReference type="ChEBI" id="CHEBI:15378"/>
        <dbReference type="ChEBI" id="CHEBI:16304"/>
        <dbReference type="ChEBI" id="CHEBI:18036"/>
        <dbReference type="ChEBI" id="CHEBI:18408"/>
        <dbReference type="ChEBI" id="CHEBI:30616"/>
        <dbReference type="ChEBI" id="CHEBI:57692"/>
        <dbReference type="ChEBI" id="CHEBI:58307"/>
        <dbReference type="EC" id="2.5.1.17"/>
    </reaction>
</comment>
<evidence type="ECO:0000313" key="10">
    <source>
        <dbReference type="EMBL" id="ABM28688.1"/>
    </source>
</evidence>
<evidence type="ECO:0000256" key="7">
    <source>
        <dbReference type="ARBA" id="ARBA00033354"/>
    </source>
</evidence>
<dbReference type="PANTHER" id="PTHR46638">
    <property type="entry name" value="CORRINOID ADENOSYLTRANSFERASE"/>
    <property type="match status" value="1"/>
</dbReference>
<evidence type="ECO:0000256" key="1">
    <source>
        <dbReference type="ARBA" id="ARBA00005121"/>
    </source>
</evidence>
<dbReference type="GO" id="GO:0008817">
    <property type="term" value="F:corrinoid adenosyltransferase activity"/>
    <property type="evidence" value="ECO:0007669"/>
    <property type="project" value="UniProtKB-EC"/>
</dbReference>
<proteinExistence type="inferred from homology"/>
<dbReference type="PANTHER" id="PTHR46638:SF1">
    <property type="entry name" value="CORRINOID ADENOSYLTRANSFERASE"/>
    <property type="match status" value="1"/>
</dbReference>
<dbReference type="Pfam" id="PF02572">
    <property type="entry name" value="CobA_CobO_BtuR"/>
    <property type="match status" value="1"/>
</dbReference>
<evidence type="ECO:0000256" key="2">
    <source>
        <dbReference type="ARBA" id="ARBA00007487"/>
    </source>
</evidence>
<comment type="function">
    <text evidence="4">Required for both de novo synthesis of the corrin ring for the assimilation of exogenous corrinoids. Participates in the adenosylation of a variety of incomplete and complete corrinoids.</text>
</comment>